<sequence>MNVRERIQFYNNFTKSSPAIDQKNRIQGNLYKKSLLLSEKITKIRERNNFESNAPKNHLNKENDINSKEVVAANKIKRCFRGHLEKLEKMKSEGLYTNKGFIKTTYNGDNKSIHGREYYHSRNKDHPIVYKPSEIPSGVEKGSFKIVTRKDDRFVALEPIRKYDRFETDNNFKDIKDIRSINTGLAVSTKLIIDRNAGVCVSKYIKSGNTIPYGAFENAANDLKTLHQRNGYLRDIKPGNTAYDGKQINFIDIDDRISLKRKMLSLVSMFNIYGKEVIYTPKYMTEGLLHNIYKCSPTRSGRLILRKTSITYSLRVADEYAFLMTMIASTTKGNNLKSSINKAKTDTLGIKILDNITDKIYNCNDVKELKHLNEWYNKTKSEYIYPGVMNKDNGKYFTPWLEANIKSEHHKSVRSLLTDPARYADTSPKTHLADMLLFK</sequence>
<name>A0AA44I1N6_YERMO</name>
<evidence type="ECO:0000313" key="2">
    <source>
        <dbReference type="Proteomes" id="UP000712947"/>
    </source>
</evidence>
<reference evidence="1" key="1">
    <citation type="submission" date="2020-03" db="EMBL/GenBank/DDBJ databases">
        <authorList>
            <person name="Kislichkina A."/>
            <person name="Dentovskaya S."/>
            <person name="Shaikhutdinov R."/>
            <person name="Ivanov S."/>
            <person name="Sizova A."/>
            <person name="Solomentsev V."/>
            <person name="Bogun A."/>
        </authorList>
    </citation>
    <scope>NUCLEOTIDE SEQUENCE</scope>
    <source>
        <strain evidence="1">SCPM-O-B-7610</strain>
    </source>
</reference>
<dbReference type="AlphaFoldDB" id="A0AA44I1N6"/>
<accession>A0AA44I1N6</accession>
<dbReference type="EMBL" id="JAASAI010000027">
    <property type="protein sequence ID" value="NIL24569.1"/>
    <property type="molecule type" value="Genomic_DNA"/>
</dbReference>
<comment type="caution">
    <text evidence="1">The sequence shown here is derived from an EMBL/GenBank/DDBJ whole genome shotgun (WGS) entry which is preliminary data.</text>
</comment>
<dbReference type="Proteomes" id="UP000712947">
    <property type="component" value="Unassembled WGS sequence"/>
</dbReference>
<proteinExistence type="predicted"/>
<dbReference type="RefSeq" id="WP_050537359.1">
    <property type="nucleotide sequence ID" value="NZ_CABHYO010000035.1"/>
</dbReference>
<gene>
    <name evidence="1" type="ORF">HB991_18905</name>
</gene>
<organism evidence="1 2">
    <name type="scientific">Yersinia mollaretii</name>
    <dbReference type="NCBI Taxonomy" id="33060"/>
    <lineage>
        <taxon>Bacteria</taxon>
        <taxon>Pseudomonadati</taxon>
        <taxon>Pseudomonadota</taxon>
        <taxon>Gammaproteobacteria</taxon>
        <taxon>Enterobacterales</taxon>
        <taxon>Yersiniaceae</taxon>
        <taxon>Yersinia</taxon>
    </lineage>
</organism>
<protein>
    <submittedName>
        <fullName evidence="1">Uncharacterized protein</fullName>
    </submittedName>
</protein>
<evidence type="ECO:0000313" key="1">
    <source>
        <dbReference type="EMBL" id="NIL24569.1"/>
    </source>
</evidence>